<reference evidence="1 2" key="1">
    <citation type="journal article" date="2018" name="Int. J. Syst. Evol. Microbiol.">
        <title>Paraburkholderia azotifigens sp. nov., a nitrogen-fixing bacterium isolated from paddy soil.</title>
        <authorList>
            <person name="Choi G.M."/>
            <person name="Im W.T."/>
        </authorList>
    </citation>
    <scope>NUCLEOTIDE SEQUENCE [LARGE SCALE GENOMIC DNA]</scope>
    <source>
        <strain evidence="1 2">NF 2-5-3</strain>
    </source>
</reference>
<proteinExistence type="predicted"/>
<evidence type="ECO:0000313" key="1">
    <source>
        <dbReference type="EMBL" id="TXC81073.1"/>
    </source>
</evidence>
<dbReference type="Proteomes" id="UP000321776">
    <property type="component" value="Unassembled WGS sequence"/>
</dbReference>
<dbReference type="RefSeq" id="WP_147238411.1">
    <property type="nucleotide sequence ID" value="NZ_VOQS01000005.1"/>
</dbReference>
<name>A0A5C6V758_9BURK</name>
<evidence type="ECO:0000313" key="2">
    <source>
        <dbReference type="Proteomes" id="UP000321776"/>
    </source>
</evidence>
<protein>
    <submittedName>
        <fullName evidence="1">Uncharacterized protein</fullName>
    </submittedName>
</protein>
<dbReference type="AlphaFoldDB" id="A0A5C6V758"/>
<comment type="caution">
    <text evidence="1">The sequence shown here is derived from an EMBL/GenBank/DDBJ whole genome shotgun (WGS) entry which is preliminary data.</text>
</comment>
<gene>
    <name evidence="1" type="ORF">FRZ40_43610</name>
</gene>
<dbReference type="EMBL" id="VOQS01000005">
    <property type="protein sequence ID" value="TXC81073.1"/>
    <property type="molecule type" value="Genomic_DNA"/>
</dbReference>
<organism evidence="1 2">
    <name type="scientific">Paraburkholderia azotifigens</name>
    <dbReference type="NCBI Taxonomy" id="2057004"/>
    <lineage>
        <taxon>Bacteria</taxon>
        <taxon>Pseudomonadati</taxon>
        <taxon>Pseudomonadota</taxon>
        <taxon>Betaproteobacteria</taxon>
        <taxon>Burkholderiales</taxon>
        <taxon>Burkholderiaceae</taxon>
        <taxon>Paraburkholderia</taxon>
    </lineage>
</organism>
<sequence>MALSNSERQRQYRERRLGVGGKHERISCLVSIATKRSLERLAFHFDRTITGTIEMLINERTSEVLSQLDEDGQQRFFSQGFVAEDA</sequence>
<accession>A0A5C6V758</accession>